<evidence type="ECO:0000313" key="2">
    <source>
        <dbReference type="Proteomes" id="UP001219037"/>
    </source>
</evidence>
<dbReference type="RefSeq" id="WP_278157389.1">
    <property type="nucleotide sequence ID" value="NZ_CP121252.1"/>
</dbReference>
<dbReference type="SUPFAM" id="SSF53474">
    <property type="entry name" value="alpha/beta-Hydrolases"/>
    <property type="match status" value="1"/>
</dbReference>
<accession>A0ABY8H523</accession>
<evidence type="ECO:0000313" key="1">
    <source>
        <dbReference type="EMBL" id="WFP16236.1"/>
    </source>
</evidence>
<evidence type="ECO:0008006" key="3">
    <source>
        <dbReference type="Google" id="ProtNLM"/>
    </source>
</evidence>
<name>A0ABY8H523_9MICC</name>
<gene>
    <name evidence="1" type="ORF">P8192_12735</name>
</gene>
<dbReference type="EMBL" id="CP121252">
    <property type="protein sequence ID" value="WFP16236.1"/>
    <property type="molecule type" value="Genomic_DNA"/>
</dbReference>
<dbReference type="InterPro" id="IPR029058">
    <property type="entry name" value="AB_hydrolase_fold"/>
</dbReference>
<organism evidence="1 2">
    <name type="scientific">Citricoccus muralis</name>
    <dbReference type="NCBI Taxonomy" id="169134"/>
    <lineage>
        <taxon>Bacteria</taxon>
        <taxon>Bacillati</taxon>
        <taxon>Actinomycetota</taxon>
        <taxon>Actinomycetes</taxon>
        <taxon>Micrococcales</taxon>
        <taxon>Micrococcaceae</taxon>
        <taxon>Citricoccus</taxon>
    </lineage>
</organism>
<protein>
    <recommendedName>
        <fullName evidence="3">Alpha-beta hydrolase superfamily lysophospholipase</fullName>
    </recommendedName>
</protein>
<keyword evidence="2" id="KW-1185">Reference proteome</keyword>
<reference evidence="1 2" key="1">
    <citation type="submission" date="2023-04" db="EMBL/GenBank/DDBJ databases">
        <title>Funneling lignin-derived compounds into biodiesel using alkali-halophilic Citricoccus sp. P2.</title>
        <authorList>
            <person name="Luo C.-B."/>
        </authorList>
    </citation>
    <scope>NUCLEOTIDE SEQUENCE [LARGE SCALE GENOMIC DNA]</scope>
    <source>
        <strain evidence="1 2">P2</strain>
    </source>
</reference>
<dbReference type="Proteomes" id="UP001219037">
    <property type="component" value="Chromosome"/>
</dbReference>
<dbReference type="Gene3D" id="3.40.50.1820">
    <property type="entry name" value="alpha/beta hydrolase"/>
    <property type="match status" value="1"/>
</dbReference>
<proteinExistence type="predicted"/>
<sequence length="251" mass="25934">MTVTQQESVASIDEYLPATPPRGLVVLVQGRADAASYYARFGRRLAADGYIVRVPNAAPDSAEAAAELWNAALRDPSLVERPDGPVLAVTVDAGGGFFAQALSEKLVEVRPDGVALTGLATAGATEGEGADTSVADVSFRSACPVHRGVVESAQSASQPAVSSDQVSPVLPGHTLGVPTVVIHGSADEISPLAQLRADWIAGPVELNVVAGGLHDVLNDVHHRSVAAVIVSFAERLRGDARATPIILQDTL</sequence>